<dbReference type="RefSeq" id="WP_256401710.1">
    <property type="nucleotide sequence ID" value="NZ_JANHJR010000004.1"/>
</dbReference>
<comment type="caution">
    <text evidence="3">The sequence shown here is derived from an EMBL/GenBank/DDBJ whole genome shotgun (WGS) entry which is preliminary data.</text>
</comment>
<proteinExistence type="predicted"/>
<keyword evidence="4" id="KW-1185">Reference proteome</keyword>
<evidence type="ECO:0000256" key="1">
    <source>
        <dbReference type="SAM" id="MobiDB-lite"/>
    </source>
</evidence>
<dbReference type="Pfam" id="PF18545">
    <property type="entry name" value="HalOD1"/>
    <property type="match status" value="1"/>
</dbReference>
<evidence type="ECO:0000313" key="4">
    <source>
        <dbReference type="Proteomes" id="UP001597034"/>
    </source>
</evidence>
<gene>
    <name evidence="3" type="ORF">ACFSBL_19135</name>
</gene>
<organism evidence="3 4">
    <name type="scientific">Haloarchaeobius litoreus</name>
    <dbReference type="NCBI Taxonomy" id="755306"/>
    <lineage>
        <taxon>Archaea</taxon>
        <taxon>Methanobacteriati</taxon>
        <taxon>Methanobacteriota</taxon>
        <taxon>Stenosarchaea group</taxon>
        <taxon>Halobacteria</taxon>
        <taxon>Halobacteriales</taxon>
        <taxon>Halorubellaceae</taxon>
        <taxon>Haloarchaeobius</taxon>
    </lineage>
</organism>
<feature type="region of interest" description="Disordered" evidence="1">
    <location>
        <begin position="1"/>
        <end position="22"/>
    </location>
</feature>
<dbReference type="AlphaFoldDB" id="A0ABD6DNL1"/>
<dbReference type="InterPro" id="IPR040624">
    <property type="entry name" value="HalOD1"/>
</dbReference>
<feature type="compositionally biased region" description="Polar residues" evidence="1">
    <location>
        <begin position="1"/>
        <end position="14"/>
    </location>
</feature>
<dbReference type="EMBL" id="JBHUDO010000004">
    <property type="protein sequence ID" value="MFD1647812.1"/>
    <property type="molecule type" value="Genomic_DNA"/>
</dbReference>
<dbReference type="Proteomes" id="UP001597034">
    <property type="component" value="Unassembled WGS sequence"/>
</dbReference>
<evidence type="ECO:0000259" key="2">
    <source>
        <dbReference type="Pfam" id="PF18545"/>
    </source>
</evidence>
<sequence length="94" mass="10065">MQDDSQTNTGNTERQQYDFEGTNPAVAVIQTLADATGEEPTELESLFDHIDPDALNTLLLSSNGSGPVTTVSFTVADRRVKVGCDGFVVVTETD</sequence>
<name>A0ABD6DNL1_9EURY</name>
<protein>
    <submittedName>
        <fullName evidence="3">HalOD1 output domain-containing protein</fullName>
    </submittedName>
</protein>
<reference evidence="3 4" key="1">
    <citation type="journal article" date="2019" name="Int. J. Syst. Evol. Microbiol.">
        <title>The Global Catalogue of Microorganisms (GCM) 10K type strain sequencing project: providing services to taxonomists for standard genome sequencing and annotation.</title>
        <authorList>
            <consortium name="The Broad Institute Genomics Platform"/>
            <consortium name="The Broad Institute Genome Sequencing Center for Infectious Disease"/>
            <person name="Wu L."/>
            <person name="Ma J."/>
        </authorList>
    </citation>
    <scope>NUCLEOTIDE SEQUENCE [LARGE SCALE GENOMIC DNA]</scope>
    <source>
        <strain evidence="3 4">CGMCC 1.10390</strain>
    </source>
</reference>
<accession>A0ABD6DNL1</accession>
<evidence type="ECO:0000313" key="3">
    <source>
        <dbReference type="EMBL" id="MFD1647812.1"/>
    </source>
</evidence>
<feature type="domain" description="Halobacterial output" evidence="2">
    <location>
        <begin position="22"/>
        <end position="92"/>
    </location>
</feature>